<dbReference type="Proteomes" id="UP000319769">
    <property type="component" value="Unassembled WGS sequence"/>
</dbReference>
<dbReference type="AlphaFoldDB" id="A0A5N0VB22"/>
<organism evidence="1 2">
    <name type="scientific">Amycolatopsis acidicola</name>
    <dbReference type="NCBI Taxonomy" id="2596893"/>
    <lineage>
        <taxon>Bacteria</taxon>
        <taxon>Bacillati</taxon>
        <taxon>Actinomycetota</taxon>
        <taxon>Actinomycetes</taxon>
        <taxon>Pseudonocardiales</taxon>
        <taxon>Pseudonocardiaceae</taxon>
        <taxon>Amycolatopsis</taxon>
    </lineage>
</organism>
<keyword evidence="2" id="KW-1185">Reference proteome</keyword>
<gene>
    <name evidence="1" type="ORF">FPZ12_011810</name>
</gene>
<reference evidence="1" key="1">
    <citation type="submission" date="2019-09" db="EMBL/GenBank/DDBJ databases">
        <authorList>
            <person name="Teo W.F.A."/>
            <person name="Duangmal K."/>
        </authorList>
    </citation>
    <scope>NUCLEOTIDE SEQUENCE [LARGE SCALE GENOMIC DNA]</scope>
    <source>
        <strain evidence="1">K81G1</strain>
    </source>
</reference>
<name>A0A5N0VB22_9PSEU</name>
<dbReference type="RefSeq" id="WP_144747946.1">
    <property type="nucleotide sequence ID" value="NZ_VMNW02000013.1"/>
</dbReference>
<protein>
    <submittedName>
        <fullName evidence="1">Uncharacterized protein</fullName>
    </submittedName>
</protein>
<evidence type="ECO:0000313" key="1">
    <source>
        <dbReference type="EMBL" id="KAA9162320.1"/>
    </source>
</evidence>
<evidence type="ECO:0000313" key="2">
    <source>
        <dbReference type="Proteomes" id="UP000319769"/>
    </source>
</evidence>
<comment type="caution">
    <text evidence="1">The sequence shown here is derived from an EMBL/GenBank/DDBJ whole genome shotgun (WGS) entry which is preliminary data.</text>
</comment>
<sequence length="132" mass="14331">MRAPTFLPLTADVAARAGARAVLLEAAETDEAANACWSSLLAGCEAASRWGLDKHLRRLSEVTSVQVGTTWWFREGSAYRRRVAHAQGCIEDAITESDGQEFAQAFMGYDHAVASALVCAGERRPGKHRARL</sequence>
<dbReference type="OrthoDB" id="3631719at2"/>
<proteinExistence type="predicted"/>
<accession>A0A5N0VB22</accession>
<dbReference type="EMBL" id="VMNW02000013">
    <property type="protein sequence ID" value="KAA9162320.1"/>
    <property type="molecule type" value="Genomic_DNA"/>
</dbReference>